<protein>
    <submittedName>
        <fullName evidence="6">TetR/AcrR family transcriptional regulator</fullName>
    </submittedName>
</protein>
<evidence type="ECO:0000259" key="5">
    <source>
        <dbReference type="PROSITE" id="PS50977"/>
    </source>
</evidence>
<evidence type="ECO:0000313" key="6">
    <source>
        <dbReference type="EMBL" id="RAV21361.1"/>
    </source>
</evidence>
<evidence type="ECO:0000256" key="2">
    <source>
        <dbReference type="ARBA" id="ARBA00023125"/>
    </source>
</evidence>
<feature type="DNA-binding region" description="H-T-H motif" evidence="4">
    <location>
        <begin position="33"/>
        <end position="52"/>
    </location>
</feature>
<dbReference type="InterPro" id="IPR050109">
    <property type="entry name" value="HTH-type_TetR-like_transc_reg"/>
</dbReference>
<dbReference type="Gene3D" id="1.10.357.10">
    <property type="entry name" value="Tetracycline Repressor, domain 2"/>
    <property type="match status" value="1"/>
</dbReference>
<dbReference type="PANTHER" id="PTHR30055:SF234">
    <property type="entry name" value="HTH-TYPE TRANSCRIPTIONAL REGULATOR BETI"/>
    <property type="match status" value="1"/>
</dbReference>
<evidence type="ECO:0000256" key="3">
    <source>
        <dbReference type="ARBA" id="ARBA00023163"/>
    </source>
</evidence>
<dbReference type="InterPro" id="IPR009057">
    <property type="entry name" value="Homeodomain-like_sf"/>
</dbReference>
<comment type="caution">
    <text evidence="6">The sequence shown here is derived from an EMBL/GenBank/DDBJ whole genome shotgun (WGS) entry which is preliminary data.</text>
</comment>
<dbReference type="EMBL" id="QMFB01000005">
    <property type="protein sequence ID" value="RAV21361.1"/>
    <property type="molecule type" value="Genomic_DNA"/>
</dbReference>
<accession>A0A329MN30</accession>
<dbReference type="Pfam" id="PF00440">
    <property type="entry name" value="TetR_N"/>
    <property type="match status" value="1"/>
</dbReference>
<dbReference type="Proteomes" id="UP000250369">
    <property type="component" value="Unassembled WGS sequence"/>
</dbReference>
<keyword evidence="7" id="KW-1185">Reference proteome</keyword>
<dbReference type="SUPFAM" id="SSF46689">
    <property type="entry name" value="Homeodomain-like"/>
    <property type="match status" value="1"/>
</dbReference>
<keyword evidence="2 4" id="KW-0238">DNA-binding</keyword>
<dbReference type="InterPro" id="IPR001647">
    <property type="entry name" value="HTH_TetR"/>
</dbReference>
<dbReference type="InterPro" id="IPR036271">
    <property type="entry name" value="Tet_transcr_reg_TetR-rel_C_sf"/>
</dbReference>
<dbReference type="InterPro" id="IPR025996">
    <property type="entry name" value="MT1864/Rv1816-like_C"/>
</dbReference>
<dbReference type="PRINTS" id="PR00455">
    <property type="entry name" value="HTHTETR"/>
</dbReference>
<evidence type="ECO:0000256" key="1">
    <source>
        <dbReference type="ARBA" id="ARBA00023015"/>
    </source>
</evidence>
<dbReference type="Pfam" id="PF13305">
    <property type="entry name" value="TetR_C_33"/>
    <property type="match status" value="1"/>
</dbReference>
<dbReference type="PROSITE" id="PS50977">
    <property type="entry name" value="HTH_TETR_2"/>
    <property type="match status" value="1"/>
</dbReference>
<gene>
    <name evidence="6" type="ORF">DQG23_11955</name>
</gene>
<dbReference type="GO" id="GO:0000976">
    <property type="term" value="F:transcription cis-regulatory region binding"/>
    <property type="evidence" value="ECO:0007669"/>
    <property type="project" value="TreeGrafter"/>
</dbReference>
<keyword evidence="3" id="KW-0804">Transcription</keyword>
<dbReference type="GO" id="GO:0003700">
    <property type="term" value="F:DNA-binding transcription factor activity"/>
    <property type="evidence" value="ECO:0007669"/>
    <property type="project" value="TreeGrafter"/>
</dbReference>
<dbReference type="OrthoDB" id="9815924at2"/>
<proteinExistence type="predicted"/>
<organism evidence="6 7">
    <name type="scientific">Paenibacillus contaminans</name>
    <dbReference type="NCBI Taxonomy" id="450362"/>
    <lineage>
        <taxon>Bacteria</taxon>
        <taxon>Bacillati</taxon>
        <taxon>Bacillota</taxon>
        <taxon>Bacilli</taxon>
        <taxon>Bacillales</taxon>
        <taxon>Paenibacillaceae</taxon>
        <taxon>Paenibacillus</taxon>
    </lineage>
</organism>
<dbReference type="RefSeq" id="WP_113031065.1">
    <property type="nucleotide sequence ID" value="NZ_QMFB01000005.1"/>
</dbReference>
<name>A0A329MN30_9BACL</name>
<dbReference type="AlphaFoldDB" id="A0A329MN30"/>
<dbReference type="SUPFAM" id="SSF48498">
    <property type="entry name" value="Tetracyclin repressor-like, C-terminal domain"/>
    <property type="match status" value="1"/>
</dbReference>
<keyword evidence="1" id="KW-0805">Transcription regulation</keyword>
<sequence>MSPRRSVDQELSRERILEEAAVLFAKHGYRDLTMRSIAKEMGYSHGALYYHFKDKAELFYAMVKEDFSMILAKQREMLKGSRVGDIGQLKRLMTEFIKFGIENPHHYEIMFLINDAELRKHSRVEQAQCLDLFASVVRGIIGSRKEAQHKMYTLPWSLFMSMHGFITYTIHYGQTYSEVKKMAEDHINNLCEGIGRS</sequence>
<dbReference type="PANTHER" id="PTHR30055">
    <property type="entry name" value="HTH-TYPE TRANSCRIPTIONAL REGULATOR RUTR"/>
    <property type="match status" value="1"/>
</dbReference>
<reference evidence="6 7" key="1">
    <citation type="journal article" date="2009" name="Int. J. Syst. Evol. Microbiol.">
        <title>Paenibacillus contaminans sp. nov., isolated from a contaminated laboratory plate.</title>
        <authorList>
            <person name="Chou J.H."/>
            <person name="Lee J.H."/>
            <person name="Lin M.C."/>
            <person name="Chang P.S."/>
            <person name="Arun A.B."/>
            <person name="Young C.C."/>
            <person name="Chen W.M."/>
        </authorList>
    </citation>
    <scope>NUCLEOTIDE SEQUENCE [LARGE SCALE GENOMIC DNA]</scope>
    <source>
        <strain evidence="6 7">CKOBP-6</strain>
    </source>
</reference>
<feature type="domain" description="HTH tetR-type" evidence="5">
    <location>
        <begin position="10"/>
        <end position="70"/>
    </location>
</feature>
<evidence type="ECO:0000256" key="4">
    <source>
        <dbReference type="PROSITE-ProRule" id="PRU00335"/>
    </source>
</evidence>
<evidence type="ECO:0000313" key="7">
    <source>
        <dbReference type="Proteomes" id="UP000250369"/>
    </source>
</evidence>